<comment type="caution">
    <text evidence="1">The sequence shown here is derived from an EMBL/GenBank/DDBJ whole genome shotgun (WGS) entry which is preliminary data.</text>
</comment>
<reference evidence="1" key="1">
    <citation type="submission" date="2020-01" db="EMBL/GenBank/DDBJ databases">
        <authorList>
            <person name="Mishra B."/>
        </authorList>
    </citation>
    <scope>NUCLEOTIDE SEQUENCE [LARGE SCALE GENOMIC DNA]</scope>
</reference>
<gene>
    <name evidence="1" type="ORF">MERR_LOCUS30783</name>
</gene>
<accession>A0A6D2JW55</accession>
<dbReference type="EMBL" id="CACVBM020001282">
    <property type="protein sequence ID" value="CAA7043548.1"/>
    <property type="molecule type" value="Genomic_DNA"/>
</dbReference>
<organism evidence="1 2">
    <name type="scientific">Microthlaspi erraticum</name>
    <dbReference type="NCBI Taxonomy" id="1685480"/>
    <lineage>
        <taxon>Eukaryota</taxon>
        <taxon>Viridiplantae</taxon>
        <taxon>Streptophyta</taxon>
        <taxon>Embryophyta</taxon>
        <taxon>Tracheophyta</taxon>
        <taxon>Spermatophyta</taxon>
        <taxon>Magnoliopsida</taxon>
        <taxon>eudicotyledons</taxon>
        <taxon>Gunneridae</taxon>
        <taxon>Pentapetalae</taxon>
        <taxon>rosids</taxon>
        <taxon>malvids</taxon>
        <taxon>Brassicales</taxon>
        <taxon>Brassicaceae</taxon>
        <taxon>Coluteocarpeae</taxon>
        <taxon>Microthlaspi</taxon>
    </lineage>
</organism>
<keyword evidence="2" id="KW-1185">Reference proteome</keyword>
<proteinExistence type="predicted"/>
<dbReference type="AlphaFoldDB" id="A0A6D2JW55"/>
<dbReference type="Proteomes" id="UP000467841">
    <property type="component" value="Unassembled WGS sequence"/>
</dbReference>
<evidence type="ECO:0000313" key="1">
    <source>
        <dbReference type="EMBL" id="CAA7043548.1"/>
    </source>
</evidence>
<name>A0A6D2JW55_9BRAS</name>
<sequence length="101" mass="11454">MINPTNLKKCFNRGHSSGLGASYTLTSISAMFFLAHHSYPKSNELGANCWGRNPPYELNVHKSWKTVNPAIQAMTSYGRDELWRIYASNGKLRHGELRTVR</sequence>
<evidence type="ECO:0000313" key="2">
    <source>
        <dbReference type="Proteomes" id="UP000467841"/>
    </source>
</evidence>
<protein>
    <submittedName>
        <fullName evidence="1">Uncharacterized protein</fullName>
    </submittedName>
</protein>